<dbReference type="Pfam" id="PF01784">
    <property type="entry name" value="DUF34_NIF3"/>
    <property type="match status" value="1"/>
</dbReference>
<evidence type="ECO:0000256" key="8">
    <source>
        <dbReference type="SAM" id="MobiDB-lite"/>
    </source>
</evidence>
<comment type="subunit">
    <text evidence="2">Homohexamer.</text>
</comment>
<feature type="region of interest" description="Disordered" evidence="8">
    <location>
        <begin position="371"/>
        <end position="397"/>
    </location>
</feature>
<evidence type="ECO:0000313" key="10">
    <source>
        <dbReference type="Proteomes" id="UP000291469"/>
    </source>
</evidence>
<comment type="similarity">
    <text evidence="1 5">Belongs to the GTP cyclohydrolase I type 2/NIF3 family.</text>
</comment>
<dbReference type="SUPFAM" id="SSF102705">
    <property type="entry name" value="NIF3 (NGG1p interacting factor 3)-like"/>
    <property type="match status" value="1"/>
</dbReference>
<evidence type="ECO:0000256" key="4">
    <source>
        <dbReference type="ARBA" id="ARBA00022723"/>
    </source>
</evidence>
<feature type="binding site" evidence="6">
    <location>
        <position position="105"/>
    </location>
    <ligand>
        <name>a divalent metal cation</name>
        <dbReference type="ChEBI" id="CHEBI:60240"/>
        <label>1</label>
    </ligand>
</feature>
<dbReference type="RefSeq" id="WP_131153265.1">
    <property type="nucleotide sequence ID" value="NZ_CP036402.1"/>
</dbReference>
<dbReference type="InterPro" id="IPR017221">
    <property type="entry name" value="DUF34/NIF3_bac"/>
</dbReference>
<feature type="binding site" evidence="6">
    <location>
        <position position="339"/>
    </location>
    <ligand>
        <name>a divalent metal cation</name>
        <dbReference type="ChEBI" id="CHEBI:60240"/>
        <label>1</label>
    </ligand>
</feature>
<evidence type="ECO:0000256" key="1">
    <source>
        <dbReference type="ARBA" id="ARBA00006964"/>
    </source>
</evidence>
<accession>A0A411YAR2</accession>
<keyword evidence="4 5" id="KW-0479">Metal-binding</keyword>
<dbReference type="Gene3D" id="3.30.70.120">
    <property type="match status" value="1"/>
</dbReference>
<dbReference type="Gene3D" id="3.40.1390.30">
    <property type="entry name" value="NIF3 (NGG1p interacting factor 3)-like"/>
    <property type="match status" value="1"/>
</dbReference>
<dbReference type="NCBIfam" id="TIGR00486">
    <property type="entry name" value="YbgI_SA1388"/>
    <property type="match status" value="1"/>
</dbReference>
<dbReference type="InterPro" id="IPR015867">
    <property type="entry name" value="N-reg_PII/ATP_PRibTrfase_C"/>
</dbReference>
<evidence type="ECO:0000256" key="7">
    <source>
        <dbReference type="SAM" id="Coils"/>
    </source>
</evidence>
<sequence>MADRVADWAGLVARRYPPADAQSWDRVGLQVGAPDDPVTRVLVTLDVTEQVLDEAAEVGADLVLAHHPLLLRGVERLTPDTAPGRLALRAARQGVAVLAAHTNHDVAARGTTEPTVEALGLREVVPLRPQRDPDAEICKLTTFVPTDATDAVAAALSEVGAGVIGEYEQCTFRVTGTGTFKPSAQSAPALGERETLNRVEEERLEVEVARADLEAAVAALERAHPYEEVAFDVYQLVPVGDPGPKGLGRIGVLPEPCSLRTVADTLASALPAPHLRVAGDLERTVRTVAACGGAGDALIDDAHRAGADVYVTGDLRHHPMLDALTQGLALVDAGHYATEAAALPEVRAALDEDARGQGLSSGVVVSQVRTEPWASYRPPAGPAGGLAPNPATREEPT</sequence>
<feature type="binding site" evidence="6">
    <location>
        <position position="67"/>
    </location>
    <ligand>
        <name>a divalent metal cation</name>
        <dbReference type="ChEBI" id="CHEBI:60240"/>
        <label>1</label>
    </ligand>
</feature>
<dbReference type="InterPro" id="IPR036069">
    <property type="entry name" value="DUF34/NIF3_sf"/>
</dbReference>
<dbReference type="Proteomes" id="UP000291469">
    <property type="component" value="Chromosome"/>
</dbReference>
<evidence type="ECO:0000256" key="2">
    <source>
        <dbReference type="ARBA" id="ARBA00011643"/>
    </source>
</evidence>
<feature type="binding site" evidence="6">
    <location>
        <position position="335"/>
    </location>
    <ligand>
        <name>a divalent metal cation</name>
        <dbReference type="ChEBI" id="CHEBI:60240"/>
        <label>1</label>
    </ligand>
</feature>
<gene>
    <name evidence="9" type="ORF">ER308_00890</name>
</gene>
<dbReference type="AlphaFoldDB" id="A0A411YAR2"/>
<name>A0A411YAR2_9ACTN</name>
<protein>
    <recommendedName>
        <fullName evidence="3 5">GTP cyclohydrolase 1 type 2 homolog</fullName>
    </recommendedName>
</protein>
<feature type="coiled-coil region" evidence="7">
    <location>
        <begin position="196"/>
        <end position="223"/>
    </location>
</feature>
<dbReference type="OrthoDB" id="9795763at2"/>
<feature type="binding site" evidence="6">
    <location>
        <position position="66"/>
    </location>
    <ligand>
        <name>a divalent metal cation</name>
        <dbReference type="ChEBI" id="CHEBI:60240"/>
        <label>1</label>
    </ligand>
</feature>
<dbReference type="PANTHER" id="PTHR13799">
    <property type="entry name" value="NGG1 INTERACTING FACTOR 3"/>
    <property type="match status" value="1"/>
</dbReference>
<dbReference type="EMBL" id="CP036402">
    <property type="protein sequence ID" value="QBI18267.1"/>
    <property type="molecule type" value="Genomic_DNA"/>
</dbReference>
<evidence type="ECO:0000256" key="6">
    <source>
        <dbReference type="PIRSR" id="PIRSR602678-1"/>
    </source>
</evidence>
<proteinExistence type="inferred from homology"/>
<dbReference type="KEGG" id="erz:ER308_00890"/>
<evidence type="ECO:0000313" key="9">
    <source>
        <dbReference type="EMBL" id="QBI18267.1"/>
    </source>
</evidence>
<keyword evidence="10" id="KW-1185">Reference proteome</keyword>
<reference evidence="9 10" key="1">
    <citation type="submission" date="2019-01" db="EMBL/GenBank/DDBJ databases">
        <title>Egibacter rhizosphaerae EGI 80759T.</title>
        <authorList>
            <person name="Chen D.-D."/>
            <person name="Tian Y."/>
            <person name="Jiao J.-Y."/>
            <person name="Zhang X.-T."/>
            <person name="Zhang Y.-G."/>
            <person name="Zhang Y."/>
            <person name="Xiao M."/>
            <person name="Shu W.-S."/>
            <person name="Li W.-J."/>
        </authorList>
    </citation>
    <scope>NUCLEOTIDE SEQUENCE [LARGE SCALE GENOMIC DNA]</scope>
    <source>
        <strain evidence="9 10">EGI 80759</strain>
    </source>
</reference>
<dbReference type="FunFam" id="3.40.1390.30:FF:000001">
    <property type="entry name" value="GTP cyclohydrolase 1 type 2"/>
    <property type="match status" value="1"/>
</dbReference>
<evidence type="ECO:0000256" key="3">
    <source>
        <dbReference type="ARBA" id="ARBA00022112"/>
    </source>
</evidence>
<dbReference type="InterPro" id="IPR002678">
    <property type="entry name" value="DUF34/NIF3"/>
</dbReference>
<dbReference type="GO" id="GO:0046872">
    <property type="term" value="F:metal ion binding"/>
    <property type="evidence" value="ECO:0007669"/>
    <property type="project" value="UniProtKB-UniRule"/>
</dbReference>
<keyword evidence="7" id="KW-0175">Coiled coil</keyword>
<dbReference type="PANTHER" id="PTHR13799:SF14">
    <property type="entry name" value="GTP CYCLOHYDROLASE 1 TYPE 2 HOMOLOG"/>
    <property type="match status" value="1"/>
</dbReference>
<evidence type="ECO:0000256" key="5">
    <source>
        <dbReference type="PIRNR" id="PIRNR037489"/>
    </source>
</evidence>
<dbReference type="GO" id="GO:0005737">
    <property type="term" value="C:cytoplasm"/>
    <property type="evidence" value="ECO:0007669"/>
    <property type="project" value="TreeGrafter"/>
</dbReference>
<organism evidence="9 10">
    <name type="scientific">Egibacter rhizosphaerae</name>
    <dbReference type="NCBI Taxonomy" id="1670831"/>
    <lineage>
        <taxon>Bacteria</taxon>
        <taxon>Bacillati</taxon>
        <taxon>Actinomycetota</taxon>
        <taxon>Nitriliruptoria</taxon>
        <taxon>Egibacterales</taxon>
        <taxon>Egibacteraceae</taxon>
        <taxon>Egibacter</taxon>
    </lineage>
</organism>
<dbReference type="PIRSF" id="PIRSF037489">
    <property type="entry name" value="UCP037489_NIF3_YqfO"/>
    <property type="match status" value="1"/>
</dbReference>